<dbReference type="SUPFAM" id="SSF51445">
    <property type="entry name" value="(Trans)glycosidases"/>
    <property type="match status" value="1"/>
</dbReference>
<dbReference type="PANTHER" id="PTHR31451">
    <property type="match status" value="1"/>
</dbReference>
<evidence type="ECO:0000256" key="3">
    <source>
        <dbReference type="ARBA" id="ARBA00012706"/>
    </source>
</evidence>
<dbReference type="GO" id="GO:0005576">
    <property type="term" value="C:extracellular region"/>
    <property type="evidence" value="ECO:0007669"/>
    <property type="project" value="UniProtKB-SubCell"/>
</dbReference>
<protein>
    <recommendedName>
        <fullName evidence="3">mannan endo-1,4-beta-mannosidase</fullName>
        <ecNumber evidence="3">3.2.1.78</ecNumber>
    </recommendedName>
</protein>
<evidence type="ECO:0000256" key="2">
    <source>
        <dbReference type="ARBA" id="ARBA00004613"/>
    </source>
</evidence>
<proteinExistence type="inferred from homology"/>
<dbReference type="AlphaFoldDB" id="A0AAW9QI33"/>
<keyword evidence="7 8" id="KW-0326">Glycosidase</keyword>
<dbReference type="GO" id="GO:0016985">
    <property type="term" value="F:mannan endo-1,4-beta-mannosidase activity"/>
    <property type="evidence" value="ECO:0007669"/>
    <property type="project" value="TreeGrafter"/>
</dbReference>
<accession>A0AAW9QI33</accession>
<evidence type="ECO:0000256" key="8">
    <source>
        <dbReference type="RuleBase" id="RU361153"/>
    </source>
</evidence>
<dbReference type="EMBL" id="JAZIBG010000044">
    <property type="protein sequence ID" value="MEF7616507.1"/>
    <property type="molecule type" value="Genomic_DNA"/>
</dbReference>
<comment type="caution">
    <text evidence="11">The sequence shown here is derived from an EMBL/GenBank/DDBJ whole genome shotgun (WGS) entry which is preliminary data.</text>
</comment>
<evidence type="ECO:0000256" key="7">
    <source>
        <dbReference type="ARBA" id="ARBA00023295"/>
    </source>
</evidence>
<dbReference type="Gene3D" id="3.20.20.80">
    <property type="entry name" value="Glycosidases"/>
    <property type="match status" value="1"/>
</dbReference>
<dbReference type="GO" id="GO:0000272">
    <property type="term" value="P:polysaccharide catabolic process"/>
    <property type="evidence" value="ECO:0007669"/>
    <property type="project" value="InterPro"/>
</dbReference>
<gene>
    <name evidence="11" type="ORF">V4F39_21505</name>
</gene>
<dbReference type="PANTHER" id="PTHR31451:SF39">
    <property type="entry name" value="MANNAN ENDO-1,4-BETA-MANNOSIDASE 1"/>
    <property type="match status" value="1"/>
</dbReference>
<dbReference type="RefSeq" id="WP_332292012.1">
    <property type="nucleotide sequence ID" value="NZ_JAZIBG010000044.1"/>
</dbReference>
<evidence type="ECO:0000259" key="10">
    <source>
        <dbReference type="Pfam" id="PF00150"/>
    </source>
</evidence>
<name>A0AAW9QI33_9BURK</name>
<comment type="subcellular location">
    <subcellularLocation>
        <location evidence="2">Secreted</location>
    </subcellularLocation>
</comment>
<keyword evidence="5 9" id="KW-0732">Signal</keyword>
<keyword evidence="6 8" id="KW-0378">Hydrolase</keyword>
<feature type="domain" description="Glycoside hydrolase family 5" evidence="10">
    <location>
        <begin position="69"/>
        <end position="332"/>
    </location>
</feature>
<dbReference type="EC" id="3.2.1.78" evidence="3"/>
<evidence type="ECO:0000256" key="1">
    <source>
        <dbReference type="ARBA" id="ARBA00001678"/>
    </source>
</evidence>
<feature type="chain" id="PRO_5043936912" description="mannan endo-1,4-beta-mannosidase" evidence="9">
    <location>
        <begin position="25"/>
        <end position="396"/>
    </location>
</feature>
<comment type="catalytic activity">
    <reaction evidence="1">
        <text>Random hydrolysis of (1-&gt;4)-beta-D-mannosidic linkages in mannans, galactomannans and glucomannans.</text>
        <dbReference type="EC" id="3.2.1.78"/>
    </reaction>
</comment>
<evidence type="ECO:0000256" key="4">
    <source>
        <dbReference type="ARBA" id="ARBA00022525"/>
    </source>
</evidence>
<dbReference type="InterPro" id="IPR045053">
    <property type="entry name" value="MAN-like"/>
</dbReference>
<organism evidence="11 12">
    <name type="scientific">Aquincola agrisoli</name>
    <dbReference type="NCBI Taxonomy" id="3119538"/>
    <lineage>
        <taxon>Bacteria</taxon>
        <taxon>Pseudomonadati</taxon>
        <taxon>Pseudomonadota</taxon>
        <taxon>Betaproteobacteria</taxon>
        <taxon>Burkholderiales</taxon>
        <taxon>Sphaerotilaceae</taxon>
        <taxon>Aquincola</taxon>
    </lineage>
</organism>
<reference evidence="11 12" key="1">
    <citation type="submission" date="2024-02" db="EMBL/GenBank/DDBJ databases">
        <title>Genome sequence of Aquincola sp. MAHUQ-54.</title>
        <authorList>
            <person name="Huq M.A."/>
        </authorList>
    </citation>
    <scope>NUCLEOTIDE SEQUENCE [LARGE SCALE GENOMIC DNA]</scope>
    <source>
        <strain evidence="11 12">MAHUQ-54</strain>
    </source>
</reference>
<keyword evidence="12" id="KW-1185">Reference proteome</keyword>
<evidence type="ECO:0000313" key="11">
    <source>
        <dbReference type="EMBL" id="MEF7616507.1"/>
    </source>
</evidence>
<feature type="signal peptide" evidence="9">
    <location>
        <begin position="1"/>
        <end position="24"/>
    </location>
</feature>
<dbReference type="Proteomes" id="UP001336250">
    <property type="component" value="Unassembled WGS sequence"/>
</dbReference>
<sequence>MIPMICGQLISFLLLALFMCHSKGGDLTVKEGQYYLKDARPFRGVGVNYFDAINRSINNPQDISAIAGLAELKKHDVPFVRVMFGGFWPAELKLYETDPISYFAVLDRFVRAAEEHGIGIVASLAWNYAAIPDLVNEPMDAWGQPNSKTTAYFNRYVSAVVDRYKASPAIWMWEFGNEMALYVDLPNAKEWRPKVNVAKGTPSLRRDTDDLSGRDQSVAYSNFVSAVRKVDAKTPLSTGNALPRPYAFNNWRNRSWQADNREQFCDMLLRDNPEGFDVISVHAYPHNRGYFDRGRVGSNVEDALAAASTCAKRVRRPIFLGEFGVSDDDPAVKGRSSGEVLKGLLGTIEKEGIGLAALWVYDFPFHEATINVTATNKRAYQLDMLRQINKRLRTSN</sequence>
<dbReference type="Pfam" id="PF00150">
    <property type="entry name" value="Cellulase"/>
    <property type="match status" value="1"/>
</dbReference>
<keyword evidence="4" id="KW-0964">Secreted</keyword>
<comment type="similarity">
    <text evidence="8">Belongs to the glycosyl hydrolase 5 (cellulase A) family.</text>
</comment>
<dbReference type="InterPro" id="IPR001547">
    <property type="entry name" value="Glyco_hydro_5"/>
</dbReference>
<evidence type="ECO:0000256" key="5">
    <source>
        <dbReference type="ARBA" id="ARBA00022729"/>
    </source>
</evidence>
<evidence type="ECO:0000313" key="12">
    <source>
        <dbReference type="Proteomes" id="UP001336250"/>
    </source>
</evidence>
<evidence type="ECO:0000256" key="6">
    <source>
        <dbReference type="ARBA" id="ARBA00022801"/>
    </source>
</evidence>
<dbReference type="InterPro" id="IPR017853">
    <property type="entry name" value="GH"/>
</dbReference>
<evidence type="ECO:0000256" key="9">
    <source>
        <dbReference type="SAM" id="SignalP"/>
    </source>
</evidence>